<keyword evidence="3" id="KW-1185">Reference proteome</keyword>
<evidence type="ECO:0000313" key="3">
    <source>
        <dbReference type="Proteomes" id="UP001153954"/>
    </source>
</evidence>
<dbReference type="Proteomes" id="UP001153954">
    <property type="component" value="Unassembled WGS sequence"/>
</dbReference>
<accession>A0AAU9UWI5</accession>
<gene>
    <name evidence="1" type="ORF">EEDITHA_LOCUS17005</name>
    <name evidence="2" type="ORF">EEDITHA_LOCUS17007</name>
</gene>
<evidence type="ECO:0008006" key="4">
    <source>
        <dbReference type="Google" id="ProtNLM"/>
    </source>
</evidence>
<reference evidence="1" key="1">
    <citation type="submission" date="2022-03" db="EMBL/GenBank/DDBJ databases">
        <authorList>
            <person name="Tunstrom K."/>
        </authorList>
    </citation>
    <scope>NUCLEOTIDE SEQUENCE</scope>
</reference>
<name>A0AAU9UWI5_EUPED</name>
<comment type="caution">
    <text evidence="1">The sequence shown here is derived from an EMBL/GenBank/DDBJ whole genome shotgun (WGS) entry which is preliminary data.</text>
</comment>
<dbReference type="EMBL" id="CAKOGL010000025">
    <property type="protein sequence ID" value="CAH2102365.1"/>
    <property type="molecule type" value="Genomic_DNA"/>
</dbReference>
<organism evidence="1 3">
    <name type="scientific">Euphydryas editha</name>
    <name type="common">Edith's checkerspot</name>
    <dbReference type="NCBI Taxonomy" id="104508"/>
    <lineage>
        <taxon>Eukaryota</taxon>
        <taxon>Metazoa</taxon>
        <taxon>Ecdysozoa</taxon>
        <taxon>Arthropoda</taxon>
        <taxon>Hexapoda</taxon>
        <taxon>Insecta</taxon>
        <taxon>Pterygota</taxon>
        <taxon>Neoptera</taxon>
        <taxon>Endopterygota</taxon>
        <taxon>Lepidoptera</taxon>
        <taxon>Glossata</taxon>
        <taxon>Ditrysia</taxon>
        <taxon>Papilionoidea</taxon>
        <taxon>Nymphalidae</taxon>
        <taxon>Nymphalinae</taxon>
        <taxon>Euphydryas</taxon>
    </lineage>
</organism>
<protein>
    <recommendedName>
        <fullName evidence="4">Craniofacial development protein 2-like</fullName>
    </recommendedName>
</protein>
<proteinExistence type="predicted"/>
<evidence type="ECO:0000313" key="1">
    <source>
        <dbReference type="EMBL" id="CAH2102363.1"/>
    </source>
</evidence>
<sequence length="70" mass="7967">MHHILAALIKKNEKKEFWDDFDDLFNSISTGELKYIGGDLNGHVGSFNKAYHEIMGHLAMASLIKTVNKY</sequence>
<dbReference type="AlphaFoldDB" id="A0AAU9UWI5"/>
<dbReference type="EMBL" id="CAKOGL010000025">
    <property type="protein sequence ID" value="CAH2102363.1"/>
    <property type="molecule type" value="Genomic_DNA"/>
</dbReference>
<evidence type="ECO:0000313" key="2">
    <source>
        <dbReference type="EMBL" id="CAH2102365.1"/>
    </source>
</evidence>